<organism evidence="2">
    <name type="scientific">Culex pipiens</name>
    <name type="common">House mosquito</name>
    <dbReference type="NCBI Taxonomy" id="7175"/>
    <lineage>
        <taxon>Eukaryota</taxon>
        <taxon>Metazoa</taxon>
        <taxon>Ecdysozoa</taxon>
        <taxon>Arthropoda</taxon>
        <taxon>Hexapoda</taxon>
        <taxon>Insecta</taxon>
        <taxon>Pterygota</taxon>
        <taxon>Neoptera</taxon>
        <taxon>Endopterygota</taxon>
        <taxon>Diptera</taxon>
        <taxon>Nematocera</taxon>
        <taxon>Culicoidea</taxon>
        <taxon>Culicidae</taxon>
        <taxon>Culicinae</taxon>
        <taxon>Culicini</taxon>
        <taxon>Culex</taxon>
        <taxon>Culex</taxon>
    </lineage>
</organism>
<feature type="compositionally biased region" description="Basic and acidic residues" evidence="1">
    <location>
        <begin position="83"/>
        <end position="109"/>
    </location>
</feature>
<sequence>MDKDRAKLDRALAANHNLRLAQQLKTVQPGQTLTEAQKQAFQALMRMAHDPNSFRWNKRVEQMKARKEKEWAQNRQHQAEPAAARRVEVPGKSNLEELKRPRLRDQIREARRKGAFPLRPQVQSDRARRYGFIPTSQREKDVKAYAKD</sequence>
<protein>
    <submittedName>
        <fullName evidence="2">(northern house mosquito) hypothetical protein</fullName>
    </submittedName>
</protein>
<name>A0A8D8CJI9_CULPI</name>
<dbReference type="EMBL" id="HBUE01129563">
    <property type="protein sequence ID" value="CAG6495714.1"/>
    <property type="molecule type" value="Transcribed_RNA"/>
</dbReference>
<feature type="region of interest" description="Disordered" evidence="1">
    <location>
        <begin position="65"/>
        <end position="148"/>
    </location>
</feature>
<feature type="compositionally biased region" description="Basic and acidic residues" evidence="1">
    <location>
        <begin position="137"/>
        <end position="148"/>
    </location>
</feature>
<proteinExistence type="predicted"/>
<evidence type="ECO:0000313" key="2">
    <source>
        <dbReference type="EMBL" id="CAG6495714.1"/>
    </source>
</evidence>
<accession>A0A8D8CJI9</accession>
<dbReference type="AlphaFoldDB" id="A0A8D8CJI9"/>
<evidence type="ECO:0000256" key="1">
    <source>
        <dbReference type="SAM" id="MobiDB-lite"/>
    </source>
</evidence>
<reference evidence="2" key="1">
    <citation type="submission" date="2021-05" db="EMBL/GenBank/DDBJ databases">
        <authorList>
            <person name="Alioto T."/>
            <person name="Alioto T."/>
            <person name="Gomez Garrido J."/>
        </authorList>
    </citation>
    <scope>NUCLEOTIDE SEQUENCE</scope>
</reference>